<dbReference type="EMBL" id="BSFD01000005">
    <property type="protein sequence ID" value="GLK48985.1"/>
    <property type="molecule type" value="Genomic_DNA"/>
</dbReference>
<organism evidence="2 3">
    <name type="scientific">Brevundimonas intermedia</name>
    <dbReference type="NCBI Taxonomy" id="74315"/>
    <lineage>
        <taxon>Bacteria</taxon>
        <taxon>Pseudomonadati</taxon>
        <taxon>Pseudomonadota</taxon>
        <taxon>Alphaproteobacteria</taxon>
        <taxon>Caulobacterales</taxon>
        <taxon>Caulobacteraceae</taxon>
        <taxon>Brevundimonas</taxon>
    </lineage>
</organism>
<feature type="transmembrane region" description="Helical" evidence="1">
    <location>
        <begin position="49"/>
        <end position="76"/>
    </location>
</feature>
<keyword evidence="3" id="KW-1185">Reference proteome</keyword>
<proteinExistence type="predicted"/>
<evidence type="ECO:0000256" key="1">
    <source>
        <dbReference type="SAM" id="Phobius"/>
    </source>
</evidence>
<evidence type="ECO:0000313" key="2">
    <source>
        <dbReference type="EMBL" id="GLK48985.1"/>
    </source>
</evidence>
<feature type="transmembrane region" description="Helical" evidence="1">
    <location>
        <begin position="7"/>
        <end position="29"/>
    </location>
</feature>
<keyword evidence="1" id="KW-0812">Transmembrane</keyword>
<dbReference type="Pfam" id="PF10067">
    <property type="entry name" value="DUF2306"/>
    <property type="match status" value="1"/>
</dbReference>
<keyword evidence="1" id="KW-1133">Transmembrane helix</keyword>
<sequence length="177" mass="18555">MFRHARLARFAPSIVALVLLGVPIVAYLAADGGRVALLGYSLRAPDFGLLAAAPSAIQIHVAAALTALAIGIVLLAGVKGTRLHRALGWTWVLAMGTTAASSFFIHQINPGGPAGLSLIHLLSGWTLVGLPMAVYAARRHKVQTHRRAMTGMFVGGLIVAGALTFLPGRLMWAVFFG</sequence>
<evidence type="ECO:0008006" key="4">
    <source>
        <dbReference type="Google" id="ProtNLM"/>
    </source>
</evidence>
<feature type="transmembrane region" description="Helical" evidence="1">
    <location>
        <begin position="88"/>
        <end position="108"/>
    </location>
</feature>
<reference evidence="2" key="1">
    <citation type="journal article" date="2014" name="Int. J. Syst. Evol. Microbiol.">
        <title>Complete genome of a new Firmicutes species belonging to the dominant human colonic microbiota ('Ruminococcus bicirculans') reveals two chromosomes and a selective capacity to utilize plant glucans.</title>
        <authorList>
            <consortium name="NISC Comparative Sequencing Program"/>
            <person name="Wegmann U."/>
            <person name="Louis P."/>
            <person name="Goesmann A."/>
            <person name="Henrissat B."/>
            <person name="Duncan S.H."/>
            <person name="Flint H.J."/>
        </authorList>
    </citation>
    <scope>NUCLEOTIDE SEQUENCE</scope>
    <source>
        <strain evidence="2">VKM B-1499</strain>
    </source>
</reference>
<dbReference type="Proteomes" id="UP001143509">
    <property type="component" value="Unassembled WGS sequence"/>
</dbReference>
<gene>
    <name evidence="2" type="ORF">GCM10017620_19580</name>
</gene>
<feature type="transmembrane region" description="Helical" evidence="1">
    <location>
        <begin position="149"/>
        <end position="175"/>
    </location>
</feature>
<accession>A0ABQ5T878</accession>
<keyword evidence="1" id="KW-0472">Membrane</keyword>
<feature type="transmembrane region" description="Helical" evidence="1">
    <location>
        <begin position="114"/>
        <end position="137"/>
    </location>
</feature>
<dbReference type="RefSeq" id="WP_373878082.1">
    <property type="nucleotide sequence ID" value="NZ_BSFD01000005.1"/>
</dbReference>
<evidence type="ECO:0000313" key="3">
    <source>
        <dbReference type="Proteomes" id="UP001143509"/>
    </source>
</evidence>
<protein>
    <recommendedName>
        <fullName evidence="4">DUF2306 domain-containing protein</fullName>
    </recommendedName>
</protein>
<reference evidence="2" key="2">
    <citation type="submission" date="2023-01" db="EMBL/GenBank/DDBJ databases">
        <authorList>
            <person name="Sun Q."/>
            <person name="Evtushenko L."/>
        </authorList>
    </citation>
    <scope>NUCLEOTIDE SEQUENCE</scope>
    <source>
        <strain evidence="2">VKM B-1499</strain>
    </source>
</reference>
<dbReference type="InterPro" id="IPR018750">
    <property type="entry name" value="DUF2306_membrane"/>
</dbReference>
<comment type="caution">
    <text evidence="2">The sequence shown here is derived from an EMBL/GenBank/DDBJ whole genome shotgun (WGS) entry which is preliminary data.</text>
</comment>
<name>A0ABQ5T878_9CAUL</name>